<comment type="catalytic activity">
    <reaction evidence="14 16">
        <text>precorrin-2 + NAD(+) = sirohydrochlorin + NADH + 2 H(+)</text>
        <dbReference type="Rhea" id="RHEA:15613"/>
        <dbReference type="ChEBI" id="CHEBI:15378"/>
        <dbReference type="ChEBI" id="CHEBI:57540"/>
        <dbReference type="ChEBI" id="CHEBI:57945"/>
        <dbReference type="ChEBI" id="CHEBI:58351"/>
        <dbReference type="ChEBI" id="CHEBI:58827"/>
        <dbReference type="EC" id="1.3.1.76"/>
    </reaction>
</comment>
<dbReference type="InterPro" id="IPR003043">
    <property type="entry name" value="Uropor_MeTrfase_CS"/>
</dbReference>
<dbReference type="PIRSF" id="PIRSF036426">
    <property type="entry name" value="Sirohaem_synth"/>
    <property type="match status" value="1"/>
</dbReference>
<evidence type="ECO:0000259" key="19">
    <source>
        <dbReference type="Pfam" id="PF10414"/>
    </source>
</evidence>
<feature type="binding site" evidence="16">
    <location>
        <position position="417"/>
    </location>
    <ligand>
        <name>S-adenosyl-L-methionine</name>
        <dbReference type="ChEBI" id="CHEBI:59789"/>
    </ligand>
</feature>
<evidence type="ECO:0000256" key="7">
    <source>
        <dbReference type="ARBA" id="ARBA00022691"/>
    </source>
</evidence>
<evidence type="ECO:0000256" key="14">
    <source>
        <dbReference type="ARBA" id="ARBA00047561"/>
    </source>
</evidence>
<dbReference type="UniPathway" id="UPA00262">
    <property type="reaction ID" value="UER00211"/>
</dbReference>
<evidence type="ECO:0000256" key="11">
    <source>
        <dbReference type="ARBA" id="ARBA00023244"/>
    </source>
</evidence>
<evidence type="ECO:0000256" key="9">
    <source>
        <dbReference type="ARBA" id="ARBA00023027"/>
    </source>
</evidence>
<organism evidence="20 21">
    <name type="scientific">Blochmanniella vafra (strain BVAF)</name>
    <dbReference type="NCBI Taxonomy" id="859654"/>
    <lineage>
        <taxon>Bacteria</taxon>
        <taxon>Pseudomonadati</taxon>
        <taxon>Pseudomonadota</taxon>
        <taxon>Gammaproteobacteria</taxon>
        <taxon>Enterobacterales</taxon>
        <taxon>Enterobacteriaceae</taxon>
        <taxon>ant endosymbionts</taxon>
        <taxon>Candidatus Blochmanniella</taxon>
    </lineage>
</organism>
<evidence type="ECO:0000256" key="1">
    <source>
        <dbReference type="ARBA" id="ARBA00005010"/>
    </source>
</evidence>
<comment type="pathway">
    <text evidence="15 16">Cofactor biosynthesis; adenosylcobalamin biosynthesis; precorrin-2 from uroporphyrinogen III: step 1/1.</text>
</comment>
<keyword evidence="12 16" id="KW-0511">Multifunctional enzyme</keyword>
<dbReference type="InterPro" id="IPR036291">
    <property type="entry name" value="NAD(P)-bd_dom_sf"/>
</dbReference>
<feature type="region of interest" description="Uroporphyrinogen-III C-methyltransferase" evidence="16">
    <location>
        <begin position="219"/>
        <end position="465"/>
    </location>
</feature>
<dbReference type="Gene3D" id="3.30.950.10">
    <property type="entry name" value="Methyltransferase, Cobalt-precorrin-4 Transmethylase, Domain 2"/>
    <property type="match status" value="1"/>
</dbReference>
<feature type="binding site" evidence="16">
    <location>
        <position position="309"/>
    </location>
    <ligand>
        <name>S-adenosyl-L-methionine</name>
        <dbReference type="ChEBI" id="CHEBI:59789"/>
    </ligand>
</feature>
<dbReference type="HOGENOM" id="CLU_011276_2_1_6"/>
<dbReference type="EMBL" id="CP002189">
    <property type="protein sequence ID" value="ADV33569.1"/>
    <property type="molecule type" value="Genomic_DNA"/>
</dbReference>
<comment type="function">
    <text evidence="16">Multifunctional enzyme that catalyzes the SAM-dependent methylations of uroporphyrinogen III at position C-2 and C-7 to form precorrin-2 via precorrin-1. Then it catalyzes the NAD-dependent ring dehydrogenation of precorrin-2 to yield sirohydrochlorin. Finally, it catalyzes the ferrochelation of sirohydrochlorin to yield siroheme.</text>
</comment>
<sequence length="465" mass="52109">MKYLPLFINFNKKSILVVGGGIVAFRKIQILRKSGAIINIVARVLCPNLKKILFLEKIIWIGKTFQPSMLDGIFLIIISTNNIFLNNVIFKHAEKRRILINTVDNKSTCSCIFPAIIDRSPIIIGISSFGTAPVLIRILREKLESLIPASIGYLAELAGTWRDRVKRYIKNISCRRQFWENLFYSGRILFLIEQGKIDQANKIIQNTIKLNKLNIKKKGSVALVGAGPGDKELLTIRGLQLMQQADIILYDNLVNPDILDLARRDADKIYVGKSANKHSISQDRLNNFMIQLAQKGNDIVRLKGGDSFIFGRGGEELLAISKAGIEFQVVPGITAAIGVAAYSGIPLTHRKYAHSVVFITGHEQCNNDYYQINWKSLSDKYQTIVIYMGKLNILNISKNLICNGRHINTPVAIISRGTYKDQKILIGTLIELEKLVLTAKQPVLLIVGEVVSLHDKISWFGSNKN</sequence>
<keyword evidence="3 16" id="KW-0597">Phosphoprotein</keyword>
<dbReference type="SUPFAM" id="SSF53790">
    <property type="entry name" value="Tetrapyrrole methylase"/>
    <property type="match status" value="1"/>
</dbReference>
<keyword evidence="7 16" id="KW-0949">S-adenosyl-L-methionine</keyword>
<dbReference type="GO" id="GO:0009236">
    <property type="term" value="P:cobalamin biosynthetic process"/>
    <property type="evidence" value="ECO:0007669"/>
    <property type="project" value="UniProtKB-UniRule"/>
</dbReference>
<keyword evidence="9 16" id="KW-0520">NAD</keyword>
<dbReference type="FunFam" id="3.30.950.10:FF:000001">
    <property type="entry name" value="Siroheme synthase"/>
    <property type="match status" value="1"/>
</dbReference>
<gene>
    <name evidence="16 20" type="primary">cysG</name>
    <name evidence="20" type="ordered locus">BVAF_162</name>
</gene>
<keyword evidence="8 16" id="KW-0560">Oxidoreductase</keyword>
<evidence type="ECO:0000256" key="2">
    <source>
        <dbReference type="ARBA" id="ARBA00005879"/>
    </source>
</evidence>
<evidence type="ECO:0000313" key="20">
    <source>
        <dbReference type="EMBL" id="ADV33569.1"/>
    </source>
</evidence>
<reference evidence="20 21" key="1">
    <citation type="journal article" date="2010" name="BMC Genomics">
        <title>Unprecedented loss of ammonia assimilation capability in a urease-encoding bacterial mutualist.</title>
        <authorList>
            <person name="Williams L.E."/>
            <person name="Wernegreen J.J."/>
        </authorList>
    </citation>
    <scope>NUCLEOTIDE SEQUENCE [LARGE SCALE GENOMIC DNA]</scope>
    <source>
        <strain evidence="20 21">BVAF</strain>
    </source>
</reference>
<evidence type="ECO:0000256" key="6">
    <source>
        <dbReference type="ARBA" id="ARBA00022679"/>
    </source>
</evidence>
<dbReference type="EC" id="4.99.1.4" evidence="16"/>
<dbReference type="InterPro" id="IPR006367">
    <property type="entry name" value="Sirohaem_synthase_N"/>
</dbReference>
<keyword evidence="4 16" id="KW-0169">Cobalamin biosynthesis</keyword>
<evidence type="ECO:0000256" key="13">
    <source>
        <dbReference type="ARBA" id="ARBA00025705"/>
    </source>
</evidence>
<comment type="catalytic activity">
    <reaction evidence="16">
        <text>siroheme + 2 H(+) = sirohydrochlorin + Fe(2+)</text>
        <dbReference type="Rhea" id="RHEA:24360"/>
        <dbReference type="ChEBI" id="CHEBI:15378"/>
        <dbReference type="ChEBI" id="CHEBI:29033"/>
        <dbReference type="ChEBI" id="CHEBI:58351"/>
        <dbReference type="ChEBI" id="CHEBI:60052"/>
        <dbReference type="EC" id="4.99.1.4"/>
    </reaction>
</comment>
<dbReference type="SUPFAM" id="SSF75615">
    <property type="entry name" value="Siroheme synthase middle domains-like"/>
    <property type="match status" value="1"/>
</dbReference>
<dbReference type="PANTHER" id="PTHR45790">
    <property type="entry name" value="SIROHEME SYNTHASE-RELATED"/>
    <property type="match status" value="1"/>
</dbReference>
<proteinExistence type="inferred from homology"/>
<keyword evidence="11 16" id="KW-0627">Porphyrin biosynthesis</keyword>
<dbReference type="EC" id="2.1.1.107" evidence="16"/>
<dbReference type="Gene3D" id="1.10.8.210">
    <property type="entry name" value="Sirohaem synthase, dimerisation domain"/>
    <property type="match status" value="1"/>
</dbReference>
<feature type="modified residue" description="Phosphoserine" evidence="16">
    <location>
        <position position="128"/>
    </location>
</feature>
<dbReference type="Pfam" id="PF13241">
    <property type="entry name" value="NAD_binding_7"/>
    <property type="match status" value="1"/>
</dbReference>
<feature type="binding site" evidence="16">
    <location>
        <position position="388"/>
    </location>
    <ligand>
        <name>S-adenosyl-L-methionine</name>
        <dbReference type="ChEBI" id="CHEBI:59789"/>
    </ligand>
</feature>
<evidence type="ECO:0000256" key="8">
    <source>
        <dbReference type="ARBA" id="ARBA00023002"/>
    </source>
</evidence>
<evidence type="ECO:0000313" key="21">
    <source>
        <dbReference type="Proteomes" id="UP000007464"/>
    </source>
</evidence>
<dbReference type="InterPro" id="IPR050161">
    <property type="entry name" value="Siro_Cobalamin_biosynth"/>
</dbReference>
<dbReference type="InterPro" id="IPR006366">
    <property type="entry name" value="CobA/CysG_C"/>
</dbReference>
<dbReference type="GO" id="GO:0019354">
    <property type="term" value="P:siroheme biosynthetic process"/>
    <property type="evidence" value="ECO:0007669"/>
    <property type="project" value="UniProtKB-UniRule"/>
</dbReference>
<dbReference type="NCBIfam" id="TIGR01470">
    <property type="entry name" value="cysG_Nterm"/>
    <property type="match status" value="1"/>
</dbReference>
<comment type="similarity">
    <text evidence="2">Belongs to the precorrin methyltransferase family.</text>
</comment>
<dbReference type="RefSeq" id="WP_013516494.1">
    <property type="nucleotide sequence ID" value="NC_014909.2"/>
</dbReference>
<dbReference type="Gene3D" id="3.30.160.110">
    <property type="entry name" value="Siroheme synthase, domain 2"/>
    <property type="match status" value="1"/>
</dbReference>
<dbReference type="InterPro" id="IPR012409">
    <property type="entry name" value="Sirohaem_synth"/>
</dbReference>
<feature type="domain" description="Sirohaem synthase dimerisation" evidence="19">
    <location>
        <begin position="150"/>
        <end position="206"/>
    </location>
</feature>
<dbReference type="Pfam" id="PF00590">
    <property type="entry name" value="TP_methylase"/>
    <property type="match status" value="1"/>
</dbReference>
<name>E8Q5S2_BLOVB</name>
<feature type="active site" description="Proton donor" evidence="16 17">
    <location>
        <position position="273"/>
    </location>
</feature>
<dbReference type="GO" id="GO:0032259">
    <property type="term" value="P:methylation"/>
    <property type="evidence" value="ECO:0007669"/>
    <property type="project" value="UniProtKB-KW"/>
</dbReference>
<dbReference type="NCBIfam" id="NF004790">
    <property type="entry name" value="PRK06136.1"/>
    <property type="match status" value="1"/>
</dbReference>
<dbReference type="SUPFAM" id="SSF51735">
    <property type="entry name" value="NAD(P)-binding Rossmann-fold domains"/>
    <property type="match status" value="1"/>
</dbReference>
<dbReference type="NCBIfam" id="TIGR01469">
    <property type="entry name" value="cobA_cysG_Cterm"/>
    <property type="match status" value="1"/>
</dbReference>
<dbReference type="Gene3D" id="3.40.1010.10">
    <property type="entry name" value="Cobalt-precorrin-4 Transmethylase, Domain 1"/>
    <property type="match status" value="1"/>
</dbReference>
<feature type="binding site" evidence="16">
    <location>
        <begin position="304"/>
        <end position="306"/>
    </location>
    <ligand>
        <name>S-adenosyl-L-methionine</name>
        <dbReference type="ChEBI" id="CHEBI:59789"/>
    </ligand>
</feature>
<dbReference type="EC" id="1.3.1.76" evidence="16"/>
<dbReference type="STRING" id="859654.BVAF_162"/>
<feature type="binding site" evidence="16">
    <location>
        <begin position="22"/>
        <end position="23"/>
    </location>
    <ligand>
        <name>NAD(+)</name>
        <dbReference type="ChEBI" id="CHEBI:57540"/>
    </ligand>
</feature>
<evidence type="ECO:0000256" key="15">
    <source>
        <dbReference type="ARBA" id="ARBA00060548"/>
    </source>
</evidence>
<accession>E8Q5S2</accession>
<dbReference type="InterPro" id="IPR000878">
    <property type="entry name" value="4pyrrol_Mease"/>
</dbReference>
<protein>
    <recommendedName>
        <fullName evidence="16">Siroheme synthase</fullName>
    </recommendedName>
    <domain>
        <recommendedName>
            <fullName evidence="16">Uroporphyrinogen-III C-methyltransferase</fullName>
            <shortName evidence="16">Urogen III methylase</shortName>
            <ecNumber evidence="16">2.1.1.107</ecNumber>
        </recommendedName>
        <alternativeName>
            <fullName evidence="16">SUMT</fullName>
        </alternativeName>
        <alternativeName>
            <fullName evidence="16">Uroporphyrinogen III methylase</fullName>
            <shortName evidence="16">UROM</shortName>
        </alternativeName>
    </domain>
    <domain>
        <recommendedName>
            <fullName evidence="16">Precorrin-2 dehydrogenase</fullName>
            <ecNumber evidence="16">1.3.1.76</ecNumber>
        </recommendedName>
    </domain>
    <domain>
        <recommendedName>
            <fullName evidence="16">Sirohydrochlorin ferrochelatase</fullName>
            <ecNumber evidence="16">4.99.1.4</ecNumber>
        </recommendedName>
    </domain>
</protein>
<evidence type="ECO:0000256" key="16">
    <source>
        <dbReference type="HAMAP-Rule" id="MF_01646"/>
    </source>
</evidence>
<dbReference type="GO" id="GO:0004851">
    <property type="term" value="F:uroporphyrin-III C-methyltransferase activity"/>
    <property type="evidence" value="ECO:0007669"/>
    <property type="project" value="UniProtKB-UniRule"/>
</dbReference>
<feature type="domain" description="Tetrapyrrole methylase" evidence="18">
    <location>
        <begin position="221"/>
        <end position="432"/>
    </location>
</feature>
<dbReference type="InterPro" id="IPR014777">
    <property type="entry name" value="4pyrrole_Mease_sub1"/>
</dbReference>
<evidence type="ECO:0000256" key="3">
    <source>
        <dbReference type="ARBA" id="ARBA00022553"/>
    </source>
</evidence>
<feature type="active site" description="Proton acceptor" evidence="16 17">
    <location>
        <position position="251"/>
    </location>
</feature>
<dbReference type="GO" id="GO:0051266">
    <property type="term" value="F:sirohydrochlorin ferrochelatase activity"/>
    <property type="evidence" value="ECO:0007669"/>
    <property type="project" value="UniProtKB-EC"/>
</dbReference>
<dbReference type="OrthoDB" id="9815856at2"/>
<keyword evidence="10 16" id="KW-0456">Lyase</keyword>
<evidence type="ECO:0000256" key="5">
    <source>
        <dbReference type="ARBA" id="ARBA00022603"/>
    </source>
</evidence>
<dbReference type="InterPro" id="IPR037115">
    <property type="entry name" value="Sirohaem_synt_dimer_dom_sf"/>
</dbReference>
<comment type="pathway">
    <text evidence="1 16">Porphyrin-containing compound metabolism; siroheme biosynthesis; sirohydrochlorin from precorrin-2: step 1/1.</text>
</comment>
<dbReference type="GO" id="GO:0043115">
    <property type="term" value="F:precorrin-2 dehydrogenase activity"/>
    <property type="evidence" value="ECO:0007669"/>
    <property type="project" value="UniProtKB-UniRule"/>
</dbReference>
<feature type="binding site" evidence="16">
    <location>
        <begin position="334"/>
        <end position="335"/>
    </location>
    <ligand>
        <name>S-adenosyl-L-methionine</name>
        <dbReference type="ChEBI" id="CHEBI:59789"/>
    </ligand>
</feature>
<evidence type="ECO:0000256" key="17">
    <source>
        <dbReference type="PIRSR" id="PIRSR036426-1"/>
    </source>
</evidence>
<dbReference type="AlphaFoldDB" id="E8Q5S2"/>
<dbReference type="InterPro" id="IPR035996">
    <property type="entry name" value="4pyrrol_Methylase_sf"/>
</dbReference>
<dbReference type="CDD" id="cd11642">
    <property type="entry name" value="SUMT"/>
    <property type="match status" value="1"/>
</dbReference>
<comment type="pathway">
    <text evidence="16">Porphyrin-containing compound metabolism; siroheme biosynthesis; siroheme from sirohydrochlorin: step 1/1.</text>
</comment>
<dbReference type="InterPro" id="IPR014776">
    <property type="entry name" value="4pyrrole_Mease_sub2"/>
</dbReference>
<comment type="similarity">
    <text evidence="16">In the N-terminal section; belongs to the precorrin-2 dehydrogenase / sirohydrochlorin ferrochelatase family.</text>
</comment>
<comment type="catalytic activity">
    <reaction evidence="16">
        <text>uroporphyrinogen III + 2 S-adenosyl-L-methionine = precorrin-2 + 2 S-adenosyl-L-homocysteine + H(+)</text>
        <dbReference type="Rhea" id="RHEA:32459"/>
        <dbReference type="ChEBI" id="CHEBI:15378"/>
        <dbReference type="ChEBI" id="CHEBI:57308"/>
        <dbReference type="ChEBI" id="CHEBI:57856"/>
        <dbReference type="ChEBI" id="CHEBI:58827"/>
        <dbReference type="ChEBI" id="CHEBI:59789"/>
        <dbReference type="EC" id="2.1.1.107"/>
    </reaction>
</comment>
<dbReference type="FunFam" id="3.40.1010.10:FF:000001">
    <property type="entry name" value="Siroheme synthase"/>
    <property type="match status" value="1"/>
</dbReference>
<evidence type="ECO:0000256" key="10">
    <source>
        <dbReference type="ARBA" id="ARBA00023239"/>
    </source>
</evidence>
<dbReference type="InterPro" id="IPR019478">
    <property type="entry name" value="Sirohaem_synthase_dimer_dom"/>
</dbReference>
<evidence type="ECO:0000256" key="12">
    <source>
        <dbReference type="ARBA" id="ARBA00023268"/>
    </source>
</evidence>
<dbReference type="Pfam" id="PF10414">
    <property type="entry name" value="CysG_dimeriser"/>
    <property type="match status" value="1"/>
</dbReference>
<comment type="similarity">
    <text evidence="16">In the C-terminal section; belongs to the precorrin methyltransferase family.</text>
</comment>
<dbReference type="UniPathway" id="UPA00148">
    <property type="reaction ID" value="UER00211"/>
</dbReference>
<dbReference type="KEGG" id="bva:BVAF_162"/>
<keyword evidence="5 16" id="KW-0489">Methyltransferase</keyword>
<feature type="binding site" evidence="16">
    <location>
        <position position="228"/>
    </location>
    <ligand>
        <name>S-adenosyl-L-methionine</name>
        <dbReference type="ChEBI" id="CHEBI:59789"/>
    </ligand>
</feature>
<dbReference type="GO" id="GO:0051287">
    <property type="term" value="F:NAD binding"/>
    <property type="evidence" value="ECO:0007669"/>
    <property type="project" value="InterPro"/>
</dbReference>
<comment type="pathway">
    <text evidence="16">Cofactor biosynthesis; adenosylcobalamin biosynthesis; sirohydrochlorin from precorrin-2: step 1/1.</text>
</comment>
<evidence type="ECO:0000256" key="4">
    <source>
        <dbReference type="ARBA" id="ARBA00022573"/>
    </source>
</evidence>
<dbReference type="Gene3D" id="3.40.50.720">
    <property type="entry name" value="NAD(P)-binding Rossmann-like Domain"/>
    <property type="match status" value="1"/>
</dbReference>
<keyword evidence="6 16" id="KW-0808">Transferase</keyword>
<feature type="binding site" evidence="16">
    <location>
        <begin position="43"/>
        <end position="44"/>
    </location>
    <ligand>
        <name>NAD(+)</name>
        <dbReference type="ChEBI" id="CHEBI:57540"/>
    </ligand>
</feature>
<dbReference type="Proteomes" id="UP000007464">
    <property type="component" value="Chromosome"/>
</dbReference>
<feature type="region of interest" description="Precorrin-2 dehydrogenase / sirohydrochlorin ferrochelatase" evidence="16">
    <location>
        <begin position="1"/>
        <end position="204"/>
    </location>
</feature>
<dbReference type="PROSITE" id="PS00839">
    <property type="entry name" value="SUMT_1"/>
    <property type="match status" value="1"/>
</dbReference>
<comment type="pathway">
    <text evidence="13 16">Porphyrin-containing compound metabolism; siroheme biosynthesis; precorrin-2 from uroporphyrinogen III: step 1/1.</text>
</comment>
<evidence type="ECO:0000259" key="18">
    <source>
        <dbReference type="Pfam" id="PF00590"/>
    </source>
</evidence>
<dbReference type="NCBIfam" id="NF007922">
    <property type="entry name" value="PRK10637.1"/>
    <property type="match status" value="1"/>
</dbReference>
<dbReference type="HAMAP" id="MF_01646">
    <property type="entry name" value="Siroheme_synth"/>
    <property type="match status" value="1"/>
</dbReference>
<dbReference type="PANTHER" id="PTHR45790:SF3">
    <property type="entry name" value="S-ADENOSYL-L-METHIONINE-DEPENDENT UROPORPHYRINOGEN III METHYLTRANSFERASE, CHLOROPLASTIC"/>
    <property type="match status" value="1"/>
</dbReference>
<keyword evidence="21" id="KW-1185">Reference proteome</keyword>